<keyword evidence="1" id="KW-1133">Transmembrane helix</keyword>
<evidence type="ECO:0000313" key="2">
    <source>
        <dbReference type="EMBL" id="MEQ2192088.1"/>
    </source>
</evidence>
<evidence type="ECO:0000256" key="1">
    <source>
        <dbReference type="SAM" id="Phobius"/>
    </source>
</evidence>
<keyword evidence="3" id="KW-1185">Reference proteome</keyword>
<gene>
    <name evidence="2" type="ORF">XENOCAPTIV_006863</name>
</gene>
<feature type="transmembrane region" description="Helical" evidence="1">
    <location>
        <begin position="34"/>
        <end position="60"/>
    </location>
</feature>
<keyword evidence="1" id="KW-0812">Transmembrane</keyword>
<evidence type="ECO:0000313" key="3">
    <source>
        <dbReference type="Proteomes" id="UP001434883"/>
    </source>
</evidence>
<proteinExistence type="predicted"/>
<sequence>MFTMLLSASDSADQFIIPIRQTLEINLLLNSWRVVLMQMCVCFVLLHTFCNLYSLVNMVFFLTVARGGSGVYYSWVEVSCPFCVMAFQLIARCTQLHITERKDDLKGAGVCINKACKKSTKICHKPSHTHDCTTVAKHFPFP</sequence>
<accession>A0ABV0Q9C0</accession>
<reference evidence="2 3" key="1">
    <citation type="submission" date="2021-06" db="EMBL/GenBank/DDBJ databases">
        <authorList>
            <person name="Palmer J.M."/>
        </authorList>
    </citation>
    <scope>NUCLEOTIDE SEQUENCE [LARGE SCALE GENOMIC DNA]</scope>
    <source>
        <strain evidence="2 3">XC_2019</strain>
        <tissue evidence="2">Muscle</tissue>
    </source>
</reference>
<name>A0ABV0Q9C0_9TELE</name>
<keyword evidence="1" id="KW-0472">Membrane</keyword>
<dbReference type="EMBL" id="JAHRIN010001767">
    <property type="protein sequence ID" value="MEQ2192088.1"/>
    <property type="molecule type" value="Genomic_DNA"/>
</dbReference>
<protein>
    <submittedName>
        <fullName evidence="2">Uncharacterized protein</fullName>
    </submittedName>
</protein>
<organism evidence="2 3">
    <name type="scientific">Xenoophorus captivus</name>
    <dbReference type="NCBI Taxonomy" id="1517983"/>
    <lineage>
        <taxon>Eukaryota</taxon>
        <taxon>Metazoa</taxon>
        <taxon>Chordata</taxon>
        <taxon>Craniata</taxon>
        <taxon>Vertebrata</taxon>
        <taxon>Euteleostomi</taxon>
        <taxon>Actinopterygii</taxon>
        <taxon>Neopterygii</taxon>
        <taxon>Teleostei</taxon>
        <taxon>Neoteleostei</taxon>
        <taxon>Acanthomorphata</taxon>
        <taxon>Ovalentaria</taxon>
        <taxon>Atherinomorphae</taxon>
        <taxon>Cyprinodontiformes</taxon>
        <taxon>Goodeidae</taxon>
        <taxon>Xenoophorus</taxon>
    </lineage>
</organism>
<dbReference type="Proteomes" id="UP001434883">
    <property type="component" value="Unassembled WGS sequence"/>
</dbReference>
<comment type="caution">
    <text evidence="2">The sequence shown here is derived from an EMBL/GenBank/DDBJ whole genome shotgun (WGS) entry which is preliminary data.</text>
</comment>